<dbReference type="InterPro" id="IPR022615">
    <property type="entry name" value="NqrA_C_domain"/>
</dbReference>
<feature type="domain" description="NqrA N-terminal barrel-sandwich hybrid" evidence="9">
    <location>
        <begin position="5"/>
        <end position="97"/>
    </location>
</feature>
<comment type="caution">
    <text evidence="12">The sequence shown here is derived from an EMBL/GenBank/DDBJ whole genome shotgun (WGS) entry which is preliminary data.</text>
</comment>
<evidence type="ECO:0000256" key="4">
    <source>
        <dbReference type="ARBA" id="ARBA00023053"/>
    </source>
</evidence>
<gene>
    <name evidence="8" type="primary">nqrA</name>
    <name evidence="12" type="ORF">G3O08_08785</name>
</gene>
<evidence type="ECO:0000256" key="7">
    <source>
        <dbReference type="ARBA" id="ARBA00023201"/>
    </source>
</evidence>
<comment type="function">
    <text evidence="8">NQR complex catalyzes the reduction of ubiquinone-1 to ubiquinol by two successive reactions, coupled with the transport of Na(+) ions from the cytoplasm to the periplasm. NqrA to NqrE are probably involved in the second step, the conversion of ubisemiquinone to ubiquinol.</text>
</comment>
<keyword evidence="7 8" id="KW-0739">Sodium transport</keyword>
<organism evidence="12 13">
    <name type="scientific">Cryomorpha ignava</name>
    <dbReference type="NCBI Taxonomy" id="101383"/>
    <lineage>
        <taxon>Bacteria</taxon>
        <taxon>Pseudomonadati</taxon>
        <taxon>Bacteroidota</taxon>
        <taxon>Flavobacteriia</taxon>
        <taxon>Flavobacteriales</taxon>
        <taxon>Cryomorphaceae</taxon>
        <taxon>Cryomorpha</taxon>
    </lineage>
</organism>
<keyword evidence="3 8" id="KW-0520">NAD</keyword>
<evidence type="ECO:0000259" key="10">
    <source>
        <dbReference type="Pfam" id="PF11973"/>
    </source>
</evidence>
<evidence type="ECO:0000256" key="2">
    <source>
        <dbReference type="ARBA" id="ARBA00022967"/>
    </source>
</evidence>
<dbReference type="Pfam" id="PF11973">
    <property type="entry name" value="NQRA_SLBB"/>
    <property type="match status" value="1"/>
</dbReference>
<evidence type="ECO:0000256" key="8">
    <source>
        <dbReference type="HAMAP-Rule" id="MF_00425"/>
    </source>
</evidence>
<evidence type="ECO:0000256" key="5">
    <source>
        <dbReference type="ARBA" id="ARBA00023065"/>
    </source>
</evidence>
<dbReference type="Pfam" id="PF05896">
    <property type="entry name" value="NQRA_N"/>
    <property type="match status" value="1"/>
</dbReference>
<dbReference type="HAMAP" id="MF_00425">
    <property type="entry name" value="NqrA"/>
    <property type="match status" value="1"/>
</dbReference>
<dbReference type="RefSeq" id="WP_163284989.1">
    <property type="nucleotide sequence ID" value="NZ_JAAGVY010000013.1"/>
</dbReference>
<keyword evidence="4 8" id="KW-0915">Sodium</keyword>
<dbReference type="InterPro" id="IPR056147">
    <property type="entry name" value="NQRA_N"/>
</dbReference>
<keyword evidence="1 8" id="KW-0813">Transport</keyword>
<evidence type="ECO:0000256" key="1">
    <source>
        <dbReference type="ARBA" id="ARBA00022448"/>
    </source>
</evidence>
<dbReference type="Pfam" id="PF24836">
    <property type="entry name" value="NQRA_2nd"/>
    <property type="match status" value="1"/>
</dbReference>
<dbReference type="EMBL" id="JAAGVY010000013">
    <property type="protein sequence ID" value="NEN23595.1"/>
    <property type="molecule type" value="Genomic_DNA"/>
</dbReference>
<reference evidence="12 13" key="1">
    <citation type="submission" date="2020-02" db="EMBL/GenBank/DDBJ databases">
        <title>Out from the shadows clarifying the taxonomy of the family Cryomorphaceae and related taxa by utilizing the GTDB taxonomic framework.</title>
        <authorList>
            <person name="Bowman J.P."/>
        </authorList>
    </citation>
    <scope>NUCLEOTIDE SEQUENCE [LARGE SCALE GENOMIC DNA]</scope>
    <source>
        <strain evidence="12 13">QSSC 1-22</strain>
    </source>
</reference>
<keyword evidence="6 8" id="KW-0830">Ubiquinone</keyword>
<protein>
    <recommendedName>
        <fullName evidence="8">Na(+)-translocating NADH-quinone reductase subunit A</fullName>
        <shortName evidence="8">Na(+)-NQR subunit A</shortName>
        <shortName evidence="8">Na(+)-translocating NQR subunit A</shortName>
        <ecNumber evidence="8">7.2.1.1</ecNumber>
    </recommendedName>
    <alternativeName>
        <fullName evidence="8">NQR complex subunit A</fullName>
    </alternativeName>
    <alternativeName>
        <fullName evidence="8">NQR-1 subunit A</fullName>
    </alternativeName>
</protein>
<proteinExistence type="inferred from homology"/>
<keyword evidence="5 8" id="KW-0406">Ion transport</keyword>
<sequence>MSKAIKITKGVDIKLVGAAENKISPAQRSNVYAIKPDDFFGTVPKLMVKQGETVKAGTPLFFDKKRDKIKFTSPVSGEVVEIKRGDKRKILEVKILADSETAYASFTPWTGGGDRQTLVDTMLGMGLWPFITQRPYGVIASPDDTPRDIYISGFDSAPLSADNEVALKGEIENFKTGLEALKILSGGHVHLGVRKGSSLYAGVNGVEKTEFSGPHPVGNVGVQIHHTKPINKGEVLWTVNPSDVAIIGKSLKEGKFRAERTIALAGSEVKNPQYYSTIIGASIESILGDNEKAGHNRIISGNVLTGTKVERDGYLSFYSNMVSIIPEGDEKKFFITEGWLAPGFSRFSLNHSYPSWLLGNKKYKLDTNLNGETRAFVVTGELEKVFPFDIYPMQLIKAIMINDIDSMENLGIYEVLPEDFALCEFACTSKINIQSVVRQGLADMRNEFAS</sequence>
<name>A0A7K3WSH0_9FLAO</name>
<evidence type="ECO:0000313" key="12">
    <source>
        <dbReference type="EMBL" id="NEN23595.1"/>
    </source>
</evidence>
<dbReference type="Proteomes" id="UP000486602">
    <property type="component" value="Unassembled WGS sequence"/>
</dbReference>
<keyword evidence="2 8" id="KW-1278">Translocase</keyword>
<evidence type="ECO:0000259" key="11">
    <source>
        <dbReference type="Pfam" id="PF24836"/>
    </source>
</evidence>
<dbReference type="PANTHER" id="PTHR37839:SF1">
    <property type="entry name" value="NA(+)-TRANSLOCATING NADH-QUINONE REDUCTASE SUBUNIT A"/>
    <property type="match status" value="1"/>
</dbReference>
<evidence type="ECO:0000259" key="9">
    <source>
        <dbReference type="Pfam" id="PF05896"/>
    </source>
</evidence>
<comment type="similarity">
    <text evidence="8">Belongs to the NqrA family.</text>
</comment>
<dbReference type="AlphaFoldDB" id="A0A7K3WSH0"/>
<dbReference type="GO" id="GO:0016655">
    <property type="term" value="F:oxidoreductase activity, acting on NAD(P)H, quinone or similar compound as acceptor"/>
    <property type="evidence" value="ECO:0007669"/>
    <property type="project" value="UniProtKB-UniRule"/>
</dbReference>
<evidence type="ECO:0000256" key="6">
    <source>
        <dbReference type="ARBA" id="ARBA00023075"/>
    </source>
</evidence>
<comment type="subunit">
    <text evidence="8">Composed of six subunits; NqrA, NqrB, NqrC, NqrD, NqrE and NqrF.</text>
</comment>
<accession>A0A7K3WSH0</accession>
<comment type="catalytic activity">
    <reaction evidence="8">
        <text>a ubiquinone + n Na(+)(in) + NADH + H(+) = a ubiquinol + n Na(+)(out) + NAD(+)</text>
        <dbReference type="Rhea" id="RHEA:47748"/>
        <dbReference type="Rhea" id="RHEA-COMP:9565"/>
        <dbReference type="Rhea" id="RHEA-COMP:9566"/>
        <dbReference type="ChEBI" id="CHEBI:15378"/>
        <dbReference type="ChEBI" id="CHEBI:16389"/>
        <dbReference type="ChEBI" id="CHEBI:17976"/>
        <dbReference type="ChEBI" id="CHEBI:29101"/>
        <dbReference type="ChEBI" id="CHEBI:57540"/>
        <dbReference type="ChEBI" id="CHEBI:57945"/>
        <dbReference type="EC" id="7.2.1.1"/>
    </reaction>
</comment>
<dbReference type="NCBIfam" id="NF003761">
    <property type="entry name" value="PRK05352.1-4"/>
    <property type="match status" value="1"/>
</dbReference>
<feature type="domain" description="Na(+)-translocating NADH-quinone reductase subunit A C-terminal" evidence="10">
    <location>
        <begin position="261"/>
        <end position="310"/>
    </location>
</feature>
<dbReference type="EC" id="7.2.1.1" evidence="8"/>
<dbReference type="NCBIfam" id="TIGR01936">
    <property type="entry name" value="nqrA"/>
    <property type="match status" value="1"/>
</dbReference>
<dbReference type="PANTHER" id="PTHR37839">
    <property type="entry name" value="NA(+)-TRANSLOCATING NADH-QUINONE REDUCTASE SUBUNIT A"/>
    <property type="match status" value="1"/>
</dbReference>
<keyword evidence="13" id="KW-1185">Reference proteome</keyword>
<dbReference type="InterPro" id="IPR056148">
    <property type="entry name" value="NQRA_2nd"/>
</dbReference>
<dbReference type="InterPro" id="IPR008703">
    <property type="entry name" value="NqrA"/>
</dbReference>
<evidence type="ECO:0000313" key="13">
    <source>
        <dbReference type="Proteomes" id="UP000486602"/>
    </source>
</evidence>
<feature type="domain" description="NqrA second alpha/beta" evidence="11">
    <location>
        <begin position="114"/>
        <end position="256"/>
    </location>
</feature>
<evidence type="ECO:0000256" key="3">
    <source>
        <dbReference type="ARBA" id="ARBA00023027"/>
    </source>
</evidence>
<dbReference type="GO" id="GO:0006814">
    <property type="term" value="P:sodium ion transport"/>
    <property type="evidence" value="ECO:0007669"/>
    <property type="project" value="UniProtKB-UniRule"/>
</dbReference>